<evidence type="ECO:0000256" key="1">
    <source>
        <dbReference type="ARBA" id="ARBA00005336"/>
    </source>
</evidence>
<comment type="caution">
    <text evidence="5">The sequence shown here is derived from an EMBL/GenBank/DDBJ whole genome shotgun (WGS) entry which is preliminary data.</text>
</comment>
<name>A0AAE3DMR6_9FIRM</name>
<dbReference type="InterPro" id="IPR036962">
    <property type="entry name" value="Glyco_hydro_3_N_sf"/>
</dbReference>
<evidence type="ECO:0000259" key="4">
    <source>
        <dbReference type="SMART" id="SM01217"/>
    </source>
</evidence>
<dbReference type="InterPro" id="IPR051915">
    <property type="entry name" value="Cellulose_Degrad_GH3"/>
</dbReference>
<proteinExistence type="inferred from homology"/>
<evidence type="ECO:0000256" key="3">
    <source>
        <dbReference type="RuleBase" id="RU361161"/>
    </source>
</evidence>
<dbReference type="GO" id="GO:0008422">
    <property type="term" value="F:beta-glucosidase activity"/>
    <property type="evidence" value="ECO:0007669"/>
    <property type="project" value="TreeGrafter"/>
</dbReference>
<dbReference type="SUPFAM" id="SSF52279">
    <property type="entry name" value="Beta-D-glucan exohydrolase, C-terminal domain"/>
    <property type="match status" value="1"/>
</dbReference>
<dbReference type="InterPro" id="IPR017853">
    <property type="entry name" value="GH"/>
</dbReference>
<reference evidence="5 6" key="1">
    <citation type="submission" date="2021-10" db="EMBL/GenBank/DDBJ databases">
        <title>Anaerobic single-cell dispensing facilitates the cultivation of human gut bacteria.</title>
        <authorList>
            <person name="Afrizal A."/>
        </authorList>
    </citation>
    <scope>NUCLEOTIDE SEQUENCE [LARGE SCALE GENOMIC DNA]</scope>
    <source>
        <strain evidence="5 6">CLA-AA-H244</strain>
    </source>
</reference>
<dbReference type="GO" id="GO:0009251">
    <property type="term" value="P:glucan catabolic process"/>
    <property type="evidence" value="ECO:0007669"/>
    <property type="project" value="TreeGrafter"/>
</dbReference>
<dbReference type="InterPro" id="IPR036881">
    <property type="entry name" value="Glyco_hydro_3_C_sf"/>
</dbReference>
<keyword evidence="2 3" id="KW-0378">Hydrolase</keyword>
<dbReference type="PRINTS" id="PR00133">
    <property type="entry name" value="GLHYDRLASE3"/>
</dbReference>
<dbReference type="InterPro" id="IPR013783">
    <property type="entry name" value="Ig-like_fold"/>
</dbReference>
<dbReference type="AlphaFoldDB" id="A0AAE3DMR6"/>
<protein>
    <submittedName>
        <fullName evidence="5">Glycoside hydrolase family 3 C-terminal domain-containing protein</fullName>
    </submittedName>
</protein>
<evidence type="ECO:0000313" key="5">
    <source>
        <dbReference type="EMBL" id="MCC2167762.1"/>
    </source>
</evidence>
<dbReference type="Pfam" id="PF01915">
    <property type="entry name" value="Glyco_hydro_3_C"/>
    <property type="match status" value="1"/>
</dbReference>
<dbReference type="EMBL" id="JAJEQF010000019">
    <property type="protein sequence ID" value="MCC2167762.1"/>
    <property type="molecule type" value="Genomic_DNA"/>
</dbReference>
<comment type="similarity">
    <text evidence="1 3">Belongs to the glycosyl hydrolase 3 family.</text>
</comment>
<dbReference type="Pfam" id="PF00933">
    <property type="entry name" value="Glyco_hydro_3"/>
    <property type="match status" value="1"/>
</dbReference>
<dbReference type="Gene3D" id="2.60.40.10">
    <property type="entry name" value="Immunoglobulins"/>
    <property type="match status" value="1"/>
</dbReference>
<evidence type="ECO:0000313" key="6">
    <source>
        <dbReference type="Proteomes" id="UP001199355"/>
    </source>
</evidence>
<dbReference type="InterPro" id="IPR026891">
    <property type="entry name" value="Fn3-like"/>
</dbReference>
<dbReference type="Gene3D" id="3.20.20.300">
    <property type="entry name" value="Glycoside hydrolase, family 3, N-terminal domain"/>
    <property type="match status" value="1"/>
</dbReference>
<dbReference type="InterPro" id="IPR001764">
    <property type="entry name" value="Glyco_hydro_3_N"/>
</dbReference>
<dbReference type="InterPro" id="IPR002772">
    <property type="entry name" value="Glyco_hydro_3_C"/>
</dbReference>
<dbReference type="PANTHER" id="PTHR30620:SF123">
    <property type="entry name" value="BETA-XYLOSIDASE"/>
    <property type="match status" value="1"/>
</dbReference>
<sequence length="767" mass="84284">MKAYQDASLAPARRAKALLEEMTLAEKVGQLNQRLYGFRIYERKCVNGEDTIELSEEFRQEVEKYSGLGVLYGLYRADPWADKDYETGLTGVLSKKAYNQVQRYVLEHSRLGIPVMMSSECPHGHQALDGYLLPVNLLAGATFDPAMVRAAYRVSGRQLQNMGVDFALMSMLDVLRDPRWGRSEECYSEDPYLSARMAEAAVIGMQESGPEVVAKHFAAQGEGTGGVNASAARIGERELREIHFPPAAAAIKAGAKGIMAAYNEIDGVYCHANRWLLNDVIRKEMGFDGIVMSDGVAIDQLDSMTGDNVVSGALAMQSGVDVGLWDEAFGKLEEAVRRGLVKEAQIDQAVLRVLTLKFERGLFEHPYLEEEGEIHMDYAQNPESVQLAREGLVILQNKNQGLPFWENQASGKKIAVVGPNADDLYNQLGDYTPPLRRDDGITVLDGMKLIFKESDIRFSQGCYLRKRDENLLKEAVDTVKNSDIVICVLGGSSSRFGGASFDTNGAALLDNAAADDKGTLMDCGEGMDCSDLELPDAQLELLKALKETGKTVIAVVICGRPLVLTQVCELADGVILGFYPGPRGGQAIAEVISGRVAPSGRLPVSLPRSTGQVPVYYNYKNSYRAMTYMDEEAGPLFPFGYGLGYGTFEWGACSLSTERCNVAALENKGLTIRFSVKNTSERGGYIVPQIYVTDVAASTVRRVKELKAFQKVWLDAGQERTVSLQLGKEAFCLWNQKMKYVAEPGVFRIELSDSAQTIWKGEFTLCI</sequence>
<dbReference type="PANTHER" id="PTHR30620">
    <property type="entry name" value="PERIPLASMIC BETA-GLUCOSIDASE-RELATED"/>
    <property type="match status" value="1"/>
</dbReference>
<dbReference type="SMART" id="SM01217">
    <property type="entry name" value="Fn3_like"/>
    <property type="match status" value="1"/>
</dbReference>
<keyword evidence="3" id="KW-0326">Glycosidase</keyword>
<dbReference type="RefSeq" id="WP_308728285.1">
    <property type="nucleotide sequence ID" value="NZ_JAJEQF010000019.1"/>
</dbReference>
<organism evidence="5 6">
    <name type="scientific">Gallintestinimicrobium propionicum</name>
    <dbReference type="NCBI Taxonomy" id="2981770"/>
    <lineage>
        <taxon>Bacteria</taxon>
        <taxon>Bacillati</taxon>
        <taxon>Bacillota</taxon>
        <taxon>Clostridia</taxon>
        <taxon>Lachnospirales</taxon>
        <taxon>Lachnospiraceae</taxon>
        <taxon>Gallintestinimicrobium</taxon>
    </lineage>
</organism>
<dbReference type="Pfam" id="PF14310">
    <property type="entry name" value="Fn3-like"/>
    <property type="match status" value="1"/>
</dbReference>
<dbReference type="Gene3D" id="3.40.50.1700">
    <property type="entry name" value="Glycoside hydrolase family 3 C-terminal domain"/>
    <property type="match status" value="1"/>
</dbReference>
<dbReference type="InterPro" id="IPR019800">
    <property type="entry name" value="Glyco_hydro_3_AS"/>
</dbReference>
<feature type="domain" description="Fibronectin type III-like" evidence="4">
    <location>
        <begin position="686"/>
        <end position="755"/>
    </location>
</feature>
<keyword evidence="6" id="KW-1185">Reference proteome</keyword>
<dbReference type="PROSITE" id="PS00775">
    <property type="entry name" value="GLYCOSYL_HYDROL_F3"/>
    <property type="match status" value="1"/>
</dbReference>
<accession>A0AAE3DMR6</accession>
<dbReference type="SUPFAM" id="SSF51445">
    <property type="entry name" value="(Trans)glycosidases"/>
    <property type="match status" value="1"/>
</dbReference>
<evidence type="ECO:0000256" key="2">
    <source>
        <dbReference type="ARBA" id="ARBA00022801"/>
    </source>
</evidence>
<gene>
    <name evidence="5" type="ORF">LKD45_08670</name>
</gene>
<dbReference type="Proteomes" id="UP001199355">
    <property type="component" value="Unassembled WGS sequence"/>
</dbReference>